<dbReference type="InterPro" id="IPR007348">
    <property type="entry name" value="CopC_dom"/>
</dbReference>
<comment type="subcellular location">
    <subcellularLocation>
        <location evidence="1">Cell envelope</location>
    </subcellularLocation>
</comment>
<evidence type="ECO:0000313" key="9">
    <source>
        <dbReference type="EMBL" id="KLV25540.1"/>
    </source>
</evidence>
<dbReference type="GO" id="GO:0046688">
    <property type="term" value="P:response to copper ion"/>
    <property type="evidence" value="ECO:0007669"/>
    <property type="project" value="InterPro"/>
</dbReference>
<feature type="domain" description="CopC" evidence="8">
    <location>
        <begin position="23"/>
        <end position="115"/>
    </location>
</feature>
<dbReference type="Pfam" id="PF04234">
    <property type="entry name" value="CopC"/>
    <property type="match status" value="1"/>
</dbReference>
<reference evidence="9 10" key="1">
    <citation type="submission" date="2015-05" db="EMBL/GenBank/DDBJ databases">
        <title>Whole genome sequence and identification of bacterial endophytes from Costus igneus.</title>
        <authorList>
            <person name="Lee Y.P."/>
            <person name="Gan H.M."/>
            <person name="Eng W."/>
            <person name="Wheatley M.S."/>
            <person name="Caraballo A."/>
            <person name="Polter S."/>
            <person name="Savka M.A."/>
            <person name="Hudson A.O."/>
        </authorList>
    </citation>
    <scope>NUCLEOTIDE SEQUENCE [LARGE SCALE GENOMIC DNA]</scope>
    <source>
        <strain evidence="9 10">RIT379</strain>
    </source>
</reference>
<keyword evidence="10" id="KW-1185">Reference proteome</keyword>
<organism evidence="9 10">
    <name type="scientific">Niallia circulans</name>
    <name type="common">Bacillus circulans</name>
    <dbReference type="NCBI Taxonomy" id="1397"/>
    <lineage>
        <taxon>Bacteria</taxon>
        <taxon>Bacillati</taxon>
        <taxon>Bacillota</taxon>
        <taxon>Bacilli</taxon>
        <taxon>Bacillales</taxon>
        <taxon>Bacillaceae</taxon>
        <taxon>Niallia</taxon>
    </lineage>
</organism>
<evidence type="ECO:0000256" key="5">
    <source>
        <dbReference type="SAM" id="MobiDB-lite"/>
    </source>
</evidence>
<sequence length="199" mass="21898">MKKVISLLLVGLFFLNANNAFAHTGLKSSSPENGETVKEEFNQLTLTFETKIEQGSTFTLVNSAGKEVSVQNIELSDDQMTGRLSSTLENDKYDVTWQIIGADGHVIEGEYSFIVDSPVTEEENTGVTEEKATDESVTEESTQDESQEEVDHSSMTPEEHAAYEKRNSDPSTVLIPAIIILVGIIILIIAAAFIIKRKK</sequence>
<proteinExistence type="predicted"/>
<keyword evidence="3 7" id="KW-0732">Signal</keyword>
<name>A0A0J1L9G9_NIACI</name>
<feature type="transmembrane region" description="Helical" evidence="6">
    <location>
        <begin position="173"/>
        <end position="195"/>
    </location>
</feature>
<feature type="chain" id="PRO_5005254542" description="CopC domain-containing protein" evidence="7">
    <location>
        <begin position="23"/>
        <end position="199"/>
    </location>
</feature>
<evidence type="ECO:0000313" key="10">
    <source>
        <dbReference type="Proteomes" id="UP000036045"/>
    </source>
</evidence>
<comment type="caution">
    <text evidence="9">The sequence shown here is derived from an EMBL/GenBank/DDBJ whole genome shotgun (WGS) entry which is preliminary data.</text>
</comment>
<evidence type="ECO:0000256" key="2">
    <source>
        <dbReference type="ARBA" id="ARBA00022723"/>
    </source>
</evidence>
<feature type="region of interest" description="Disordered" evidence="5">
    <location>
        <begin position="118"/>
        <end position="167"/>
    </location>
</feature>
<dbReference type="InterPro" id="IPR032694">
    <property type="entry name" value="CopC/D"/>
</dbReference>
<evidence type="ECO:0000256" key="6">
    <source>
        <dbReference type="SAM" id="Phobius"/>
    </source>
</evidence>
<dbReference type="Proteomes" id="UP000036045">
    <property type="component" value="Unassembled WGS sequence"/>
</dbReference>
<feature type="compositionally biased region" description="Acidic residues" evidence="5">
    <location>
        <begin position="136"/>
        <end position="148"/>
    </location>
</feature>
<keyword evidence="4" id="KW-0186">Copper</keyword>
<evidence type="ECO:0000259" key="8">
    <source>
        <dbReference type="Pfam" id="PF04234"/>
    </source>
</evidence>
<evidence type="ECO:0000256" key="3">
    <source>
        <dbReference type="ARBA" id="ARBA00022729"/>
    </source>
</evidence>
<evidence type="ECO:0000256" key="1">
    <source>
        <dbReference type="ARBA" id="ARBA00004196"/>
    </source>
</evidence>
<keyword evidence="2" id="KW-0479">Metal-binding</keyword>
<dbReference type="GO" id="GO:0030313">
    <property type="term" value="C:cell envelope"/>
    <property type="evidence" value="ECO:0007669"/>
    <property type="project" value="UniProtKB-SubCell"/>
</dbReference>
<keyword evidence="6" id="KW-0812">Transmembrane</keyword>
<dbReference type="RefSeq" id="WP_047943182.1">
    <property type="nucleotide sequence ID" value="NZ_LDPH01000015.1"/>
</dbReference>
<dbReference type="Gene3D" id="2.60.40.1220">
    <property type="match status" value="1"/>
</dbReference>
<dbReference type="InterPro" id="IPR014755">
    <property type="entry name" value="Cu-Rt/internalin_Ig-like"/>
</dbReference>
<feature type="signal peptide" evidence="7">
    <location>
        <begin position="1"/>
        <end position="22"/>
    </location>
</feature>
<dbReference type="GO" id="GO:0005507">
    <property type="term" value="F:copper ion binding"/>
    <property type="evidence" value="ECO:0007669"/>
    <property type="project" value="InterPro"/>
</dbReference>
<dbReference type="SUPFAM" id="SSF81296">
    <property type="entry name" value="E set domains"/>
    <property type="match status" value="1"/>
</dbReference>
<dbReference type="GO" id="GO:0042597">
    <property type="term" value="C:periplasmic space"/>
    <property type="evidence" value="ECO:0007669"/>
    <property type="project" value="InterPro"/>
</dbReference>
<feature type="compositionally biased region" description="Basic and acidic residues" evidence="5">
    <location>
        <begin position="149"/>
        <end position="167"/>
    </location>
</feature>
<protein>
    <recommendedName>
        <fullName evidence="8">CopC domain-containing protein</fullName>
    </recommendedName>
</protein>
<dbReference type="AlphaFoldDB" id="A0A0J1L9G9"/>
<gene>
    <name evidence="9" type="ORF">ABW02_15350</name>
</gene>
<dbReference type="InterPro" id="IPR014756">
    <property type="entry name" value="Ig_E-set"/>
</dbReference>
<dbReference type="GO" id="GO:0006825">
    <property type="term" value="P:copper ion transport"/>
    <property type="evidence" value="ECO:0007669"/>
    <property type="project" value="InterPro"/>
</dbReference>
<keyword evidence="6" id="KW-0472">Membrane</keyword>
<dbReference type="PATRIC" id="fig|1397.4.peg.1251"/>
<dbReference type="EMBL" id="LDPH01000015">
    <property type="protein sequence ID" value="KLV25540.1"/>
    <property type="molecule type" value="Genomic_DNA"/>
</dbReference>
<keyword evidence="6" id="KW-1133">Transmembrane helix</keyword>
<dbReference type="PANTHER" id="PTHR34820:SF4">
    <property type="entry name" value="INNER MEMBRANE PROTEIN YEBZ"/>
    <property type="match status" value="1"/>
</dbReference>
<accession>A0A0J1L9G9</accession>
<evidence type="ECO:0000256" key="4">
    <source>
        <dbReference type="ARBA" id="ARBA00023008"/>
    </source>
</evidence>
<dbReference type="OrthoDB" id="2353937at2"/>
<dbReference type="GO" id="GO:0005886">
    <property type="term" value="C:plasma membrane"/>
    <property type="evidence" value="ECO:0007669"/>
    <property type="project" value="TreeGrafter"/>
</dbReference>
<dbReference type="PANTHER" id="PTHR34820">
    <property type="entry name" value="INNER MEMBRANE PROTEIN YEBZ"/>
    <property type="match status" value="1"/>
</dbReference>
<evidence type="ECO:0000256" key="7">
    <source>
        <dbReference type="SAM" id="SignalP"/>
    </source>
</evidence>